<comment type="similarity">
    <text evidence="2 13">Belongs to the cation transport ATPase (P-type) (TC 3.A.3) family. Type V subfamily.</text>
</comment>
<dbReference type="InterPro" id="IPR004014">
    <property type="entry name" value="ATPase_P-typ_cation-transptr_N"/>
</dbReference>
<gene>
    <name evidence="18" type="ORF">TTHERM_00721270</name>
</gene>
<evidence type="ECO:0000256" key="7">
    <source>
        <dbReference type="ARBA" id="ARBA00022840"/>
    </source>
</evidence>
<sequence length="1157" mass="132874">MIRAEQYQEKDRILNQSNNELGIKRGANFVLYQNIQEEGLIQQIIPLKQATLSLYFTYFLYVITLGFFYLILRWKFNWKIFLQYKEVQIEQADYVAIYGPDFDIQIEQLQIIMPQGRRLKMFMYRYYRYAFYEELNQIMPLSDQVSQFTNKQLISQFQGGLSEGQVVETIKKNGLNSTDIPERSAFRIIIDEILSPFYIFQIFSISLWYYDEYRIYASVILFSSVVSIFLEVREAKRNIRKLKEISHQSGEFNVLRDNQIQIIDSRQIVFGDTVYLEEDHVAPCDLVIIEGSAIVNEAMLTGESIPVIKTHIENVDSLFIENKQTIIYAGSKLLSQNHLRTQAIRISFETLKGNLIRSIMYPKKHSQLSFYADSIKFILVLASIAFLSFLISVPSFIVAYNNGYMEISEIIVRALDLITISVPPALPTALSFGISFALKRLSQSQIFCVNPQKINVCGKVKTVCFDKTGTLTEEGLTFKCIKVCNKAKFEEADIENLSSEQENEYSEMQKIITASCHSIMLLKGQMLGDPMDIEMFKQTNYSIQESEPNQKEQGLPIIAQITKESSQSQIKLIKRFQFESECQMMSVLAIYNNQKFVLSKGSPEKIESICEKWSIPQNYEEVLQQYTLKGYRVIGLSFKELKEIDLEQERNSFEQKQVFAGFLIFENKLKTVTSEHIQLLKSKSIIVIMITGDNALTATQVAKNCSIIKAETPIQILDYSITTKVTTLNNQQIQLRKESDLEPLLNQDLTITGNFFEKYMNPLNQETNLTLLMGILTHAKVYARMKPDQKQQLISLLQRQDPINYTFVAMCGDGANDCGALKDADMGVSLSDTEASIAASFTSKIQNISCIEKILREGRASLVTSFQCFKYMALYSLIQCTTTTILYVCNSIPSDMQFLYWDLFIILPLAFMLGLTEASDQLTHKTPTANLISHEVITSVVGQTSIQIIFQIIAVMVLKGQDWYIDSVDMYDKSEIESLKTVSECYDSTTLFWVTNIQYIAVVISFSIGSVFKKPFYTNLCFTLFFIAILFLSVLTIFWTQDDFKSFFDIKDSVEKKGKTISVMPYNWRIFIGIYCLANMTITLLYEKYALPYLVNSMKSNLKKENHKKKDTPERQINNSPQLNEYPQESNPNQNNINNLNNSQQVAIQIGQQDMQI</sequence>
<feature type="transmembrane region" description="Helical" evidence="13">
    <location>
        <begin position="991"/>
        <end position="1012"/>
    </location>
</feature>
<dbReference type="Gene3D" id="2.70.150.10">
    <property type="entry name" value="Calcium-transporting ATPase, cytoplasmic transduction domain A"/>
    <property type="match status" value="1"/>
</dbReference>
<evidence type="ECO:0000256" key="3">
    <source>
        <dbReference type="ARBA" id="ARBA00022553"/>
    </source>
</evidence>
<dbReference type="OrthoDB" id="289856at2759"/>
<dbReference type="Pfam" id="PF12409">
    <property type="entry name" value="P5-ATPase"/>
    <property type="match status" value="1"/>
</dbReference>
<feature type="transmembrane region" description="Helical" evidence="13">
    <location>
        <begin position="898"/>
        <end position="915"/>
    </location>
</feature>
<dbReference type="GO" id="GO:0016020">
    <property type="term" value="C:membrane"/>
    <property type="evidence" value="ECO:0007669"/>
    <property type="project" value="UniProtKB-SubCell"/>
</dbReference>
<dbReference type="InterPro" id="IPR059000">
    <property type="entry name" value="ATPase_P-type_domA"/>
</dbReference>
<feature type="transmembrane region" description="Helical" evidence="13">
    <location>
        <begin position="215"/>
        <end position="232"/>
    </location>
</feature>
<evidence type="ECO:0000256" key="6">
    <source>
        <dbReference type="ARBA" id="ARBA00022741"/>
    </source>
</evidence>
<dbReference type="SFLD" id="SFLDS00003">
    <property type="entry name" value="Haloacid_Dehalogenase"/>
    <property type="match status" value="1"/>
</dbReference>
<dbReference type="InterPro" id="IPR006544">
    <property type="entry name" value="P-type_TPase_V"/>
</dbReference>
<dbReference type="NCBIfam" id="TIGR01494">
    <property type="entry name" value="ATPase_P-type"/>
    <property type="match status" value="2"/>
</dbReference>
<dbReference type="SUPFAM" id="SSF81660">
    <property type="entry name" value="Metal cation-transporting ATPase, ATP-binding domain N"/>
    <property type="match status" value="1"/>
</dbReference>
<dbReference type="AlphaFoldDB" id="Q22G30"/>
<dbReference type="SFLD" id="SFLDG00002">
    <property type="entry name" value="C1.7:_P-type_atpase_like"/>
    <property type="match status" value="1"/>
</dbReference>
<proteinExistence type="inferred from homology"/>
<feature type="transmembrane region" description="Helical" evidence="13">
    <location>
        <begin position="193"/>
        <end position="209"/>
    </location>
</feature>
<keyword evidence="4 13" id="KW-0812">Transmembrane</keyword>
<evidence type="ECO:0000256" key="9">
    <source>
        <dbReference type="ARBA" id="ARBA00022967"/>
    </source>
</evidence>
<keyword evidence="19" id="KW-1185">Reference proteome</keyword>
<dbReference type="Pfam" id="PF13246">
    <property type="entry name" value="Cation_ATPase"/>
    <property type="match status" value="1"/>
</dbReference>
<evidence type="ECO:0000256" key="2">
    <source>
        <dbReference type="ARBA" id="ARBA00006000"/>
    </source>
</evidence>
<dbReference type="HOGENOM" id="CLU_237756_0_0_1"/>
<feature type="transmembrane region" description="Helical" evidence="13">
    <location>
        <begin position="1066"/>
        <end position="1086"/>
    </location>
</feature>
<dbReference type="STRING" id="312017.Q22G30"/>
<dbReference type="Pfam" id="PF00690">
    <property type="entry name" value="Cation_ATPase_N"/>
    <property type="match status" value="1"/>
</dbReference>
<name>Q22G30_TETTS</name>
<keyword evidence="7 13" id="KW-0067">ATP-binding</keyword>
<evidence type="ECO:0000259" key="16">
    <source>
        <dbReference type="Pfam" id="PF00690"/>
    </source>
</evidence>
<evidence type="ECO:0000256" key="10">
    <source>
        <dbReference type="ARBA" id="ARBA00022989"/>
    </source>
</evidence>
<dbReference type="InterPro" id="IPR023214">
    <property type="entry name" value="HAD_sf"/>
</dbReference>
<keyword evidence="3" id="KW-0597">Phosphoprotein</keyword>
<dbReference type="InParanoid" id="Q22G30"/>
<reference evidence="19" key="1">
    <citation type="journal article" date="2006" name="PLoS Biol.">
        <title>Macronuclear genome sequence of the ciliate Tetrahymena thermophila, a model eukaryote.</title>
        <authorList>
            <person name="Eisen J.A."/>
            <person name="Coyne R.S."/>
            <person name="Wu M."/>
            <person name="Wu D."/>
            <person name="Thiagarajan M."/>
            <person name="Wortman J.R."/>
            <person name="Badger J.H."/>
            <person name="Ren Q."/>
            <person name="Amedeo P."/>
            <person name="Jones K.M."/>
            <person name="Tallon L.J."/>
            <person name="Delcher A.L."/>
            <person name="Salzberg S.L."/>
            <person name="Silva J.C."/>
            <person name="Haas B.J."/>
            <person name="Majoros W.H."/>
            <person name="Farzad M."/>
            <person name="Carlton J.M."/>
            <person name="Smith R.K. Jr."/>
            <person name="Garg J."/>
            <person name="Pearlman R.E."/>
            <person name="Karrer K.M."/>
            <person name="Sun L."/>
            <person name="Manning G."/>
            <person name="Elde N.C."/>
            <person name="Turkewitz A.P."/>
            <person name="Asai D.J."/>
            <person name="Wilkes D.E."/>
            <person name="Wang Y."/>
            <person name="Cai H."/>
            <person name="Collins K."/>
            <person name="Stewart B.A."/>
            <person name="Lee S.R."/>
            <person name="Wilamowska K."/>
            <person name="Weinberg Z."/>
            <person name="Ruzzo W.L."/>
            <person name="Wloga D."/>
            <person name="Gaertig J."/>
            <person name="Frankel J."/>
            <person name="Tsao C.-C."/>
            <person name="Gorovsky M.A."/>
            <person name="Keeling P.J."/>
            <person name="Waller R.F."/>
            <person name="Patron N.J."/>
            <person name="Cherry J.M."/>
            <person name="Stover N.A."/>
            <person name="Krieger C.J."/>
            <person name="del Toro C."/>
            <person name="Ryder H.F."/>
            <person name="Williamson S.C."/>
            <person name="Barbeau R.A."/>
            <person name="Hamilton E.P."/>
            <person name="Orias E."/>
        </authorList>
    </citation>
    <scope>NUCLEOTIDE SEQUENCE [LARGE SCALE GENOMIC DNA]</scope>
    <source>
        <strain evidence="19">SB210</strain>
    </source>
</reference>
<dbReference type="NCBIfam" id="TIGR01657">
    <property type="entry name" value="P-ATPase-V"/>
    <property type="match status" value="1"/>
</dbReference>
<feature type="region of interest" description="Disordered" evidence="14">
    <location>
        <begin position="1104"/>
        <end position="1139"/>
    </location>
</feature>
<dbReference type="Proteomes" id="UP000009168">
    <property type="component" value="Unassembled WGS sequence"/>
</dbReference>
<keyword evidence="6 13" id="KW-0547">Nucleotide-binding</keyword>
<evidence type="ECO:0000313" key="18">
    <source>
        <dbReference type="EMBL" id="EAR84196.2"/>
    </source>
</evidence>
<evidence type="ECO:0000256" key="13">
    <source>
        <dbReference type="RuleBase" id="RU362082"/>
    </source>
</evidence>
<dbReference type="RefSeq" id="XP_001031859.2">
    <property type="nucleotide sequence ID" value="XM_001031859.2"/>
</dbReference>
<feature type="transmembrane region" description="Helical" evidence="13">
    <location>
        <begin position="936"/>
        <end position="958"/>
    </location>
</feature>
<keyword evidence="10 13" id="KW-1133">Transmembrane helix</keyword>
<feature type="domain" description="P5B-type ATPase N-terminal" evidence="17">
    <location>
        <begin position="44"/>
        <end position="111"/>
    </location>
</feature>
<dbReference type="FunFam" id="1.20.1110.10:FF:000023">
    <property type="entry name" value="Cation-transporting ATPase"/>
    <property type="match status" value="1"/>
</dbReference>
<dbReference type="GeneID" id="7835049"/>
<feature type="compositionally biased region" description="Polar residues" evidence="14">
    <location>
        <begin position="1115"/>
        <end position="1130"/>
    </location>
</feature>
<dbReference type="PRINTS" id="PR00121">
    <property type="entry name" value="NAKATPASE"/>
</dbReference>
<dbReference type="SUPFAM" id="SSF81665">
    <property type="entry name" value="Calcium ATPase, transmembrane domain M"/>
    <property type="match status" value="1"/>
</dbReference>
<evidence type="ECO:0000256" key="5">
    <source>
        <dbReference type="ARBA" id="ARBA00022723"/>
    </source>
</evidence>
<dbReference type="PRINTS" id="PR00119">
    <property type="entry name" value="CATATPASE"/>
</dbReference>
<dbReference type="KEGG" id="tet:TTHERM_00721270"/>
<feature type="transmembrane region" description="Helical" evidence="13">
    <location>
        <begin position="1019"/>
        <end position="1039"/>
    </location>
</feature>
<protein>
    <recommendedName>
        <fullName evidence="13">Cation-transporting ATPase</fullName>
        <ecNumber evidence="13">7.2.2.-</ecNumber>
    </recommendedName>
</protein>
<dbReference type="InterPro" id="IPR001757">
    <property type="entry name" value="P_typ_ATPase"/>
</dbReference>
<dbReference type="PANTHER" id="PTHR45630:SF8">
    <property type="entry name" value="CATION-TRANSPORTING ATPASE"/>
    <property type="match status" value="1"/>
</dbReference>
<dbReference type="GO" id="GO:0046872">
    <property type="term" value="F:metal ion binding"/>
    <property type="evidence" value="ECO:0007669"/>
    <property type="project" value="UniProtKB-UniRule"/>
</dbReference>
<dbReference type="eggNOG" id="KOG0208">
    <property type="taxonomic scope" value="Eukaryota"/>
</dbReference>
<keyword evidence="11 13" id="KW-0472">Membrane</keyword>
<dbReference type="GO" id="GO:0016887">
    <property type="term" value="F:ATP hydrolysis activity"/>
    <property type="evidence" value="ECO:0007669"/>
    <property type="project" value="InterPro"/>
</dbReference>
<comment type="catalytic activity">
    <reaction evidence="12 13">
        <text>ATP + H2O = ADP + phosphate + H(+)</text>
        <dbReference type="Rhea" id="RHEA:13065"/>
        <dbReference type="ChEBI" id="CHEBI:15377"/>
        <dbReference type="ChEBI" id="CHEBI:15378"/>
        <dbReference type="ChEBI" id="CHEBI:30616"/>
        <dbReference type="ChEBI" id="CHEBI:43474"/>
        <dbReference type="ChEBI" id="CHEBI:456216"/>
    </reaction>
</comment>
<dbReference type="InterPro" id="IPR044492">
    <property type="entry name" value="P_typ_ATPase_HD_dom"/>
</dbReference>
<feature type="transmembrane region" description="Helical" evidence="13">
    <location>
        <begin position="52"/>
        <end position="72"/>
    </location>
</feature>
<evidence type="ECO:0000256" key="11">
    <source>
        <dbReference type="ARBA" id="ARBA00023136"/>
    </source>
</evidence>
<dbReference type="PROSITE" id="PS00154">
    <property type="entry name" value="ATPASE_E1_E2"/>
    <property type="match status" value="1"/>
</dbReference>
<dbReference type="InterPro" id="IPR036412">
    <property type="entry name" value="HAD-like_sf"/>
</dbReference>
<dbReference type="EC" id="7.2.2.-" evidence="13"/>
<dbReference type="SUPFAM" id="SSF56784">
    <property type="entry name" value="HAD-like"/>
    <property type="match status" value="1"/>
</dbReference>
<feature type="domain" description="Cation-transporting P-type ATPase N-terminal" evidence="16">
    <location>
        <begin position="152"/>
        <end position="205"/>
    </location>
</feature>
<dbReference type="GO" id="GO:0019829">
    <property type="term" value="F:ATPase-coupled monoatomic cation transmembrane transporter activity"/>
    <property type="evidence" value="ECO:0007669"/>
    <property type="project" value="UniProtKB-UniRule"/>
</dbReference>
<dbReference type="GO" id="GO:0140358">
    <property type="term" value="F:P-type transmembrane transporter activity"/>
    <property type="evidence" value="ECO:0007669"/>
    <property type="project" value="InterPro"/>
</dbReference>
<keyword evidence="8 13" id="KW-0460">Magnesium</keyword>
<dbReference type="InterPro" id="IPR047819">
    <property type="entry name" value="P5A-ATPase_N"/>
</dbReference>
<accession>Q22G30</accession>
<evidence type="ECO:0000256" key="14">
    <source>
        <dbReference type="SAM" id="MobiDB-lite"/>
    </source>
</evidence>
<dbReference type="EMBL" id="GG662576">
    <property type="protein sequence ID" value="EAR84196.2"/>
    <property type="molecule type" value="Genomic_DNA"/>
</dbReference>
<evidence type="ECO:0000256" key="4">
    <source>
        <dbReference type="ARBA" id="ARBA00022692"/>
    </source>
</evidence>
<dbReference type="FunCoup" id="Q22G30">
    <property type="interactions" value="48"/>
</dbReference>
<dbReference type="GO" id="GO:0005524">
    <property type="term" value="F:ATP binding"/>
    <property type="evidence" value="ECO:0007669"/>
    <property type="project" value="UniProtKB-UniRule"/>
</dbReference>
<dbReference type="SUPFAM" id="SSF81653">
    <property type="entry name" value="Calcium ATPase, transduction domain A"/>
    <property type="match status" value="1"/>
</dbReference>
<evidence type="ECO:0000313" key="19">
    <source>
        <dbReference type="Proteomes" id="UP000009168"/>
    </source>
</evidence>
<dbReference type="InterPro" id="IPR018303">
    <property type="entry name" value="ATPase_P-typ_P_site"/>
</dbReference>
<keyword evidence="5 13" id="KW-0479">Metal-binding</keyword>
<organism evidence="18 19">
    <name type="scientific">Tetrahymena thermophila (strain SB210)</name>
    <dbReference type="NCBI Taxonomy" id="312017"/>
    <lineage>
        <taxon>Eukaryota</taxon>
        <taxon>Sar</taxon>
        <taxon>Alveolata</taxon>
        <taxon>Ciliophora</taxon>
        <taxon>Intramacronucleata</taxon>
        <taxon>Oligohymenophorea</taxon>
        <taxon>Hymenostomatida</taxon>
        <taxon>Tetrahymenina</taxon>
        <taxon>Tetrahymenidae</taxon>
        <taxon>Tetrahymena</taxon>
    </lineage>
</organism>
<comment type="subcellular location">
    <subcellularLocation>
        <location evidence="1 13">Membrane</location>
        <topology evidence="1 13">Multi-pass membrane protein</topology>
    </subcellularLocation>
</comment>
<dbReference type="InterPro" id="IPR023299">
    <property type="entry name" value="ATPase_P-typ_cyto_dom_N"/>
</dbReference>
<evidence type="ECO:0000256" key="1">
    <source>
        <dbReference type="ARBA" id="ARBA00004141"/>
    </source>
</evidence>
<dbReference type="InterPro" id="IPR023298">
    <property type="entry name" value="ATPase_P-typ_TM_dom_sf"/>
</dbReference>
<dbReference type="PANTHER" id="PTHR45630">
    <property type="entry name" value="CATION-TRANSPORTING ATPASE-RELATED"/>
    <property type="match status" value="1"/>
</dbReference>
<feature type="transmembrane region" description="Helical" evidence="13">
    <location>
        <begin position="377"/>
        <end position="400"/>
    </location>
</feature>
<dbReference type="Gene3D" id="3.40.1110.10">
    <property type="entry name" value="Calcium-transporting ATPase, cytoplasmic domain N"/>
    <property type="match status" value="1"/>
</dbReference>
<dbReference type="SFLD" id="SFLDF00027">
    <property type="entry name" value="p-type_atpase"/>
    <property type="match status" value="1"/>
</dbReference>
<feature type="domain" description="P-type ATPase A" evidence="15">
    <location>
        <begin position="252"/>
        <end position="359"/>
    </location>
</feature>
<dbReference type="Pfam" id="PF00122">
    <property type="entry name" value="E1-E2_ATPase"/>
    <property type="match status" value="1"/>
</dbReference>
<evidence type="ECO:0000256" key="8">
    <source>
        <dbReference type="ARBA" id="ARBA00022842"/>
    </source>
</evidence>
<keyword evidence="9 13" id="KW-1278">Translocase</keyword>
<evidence type="ECO:0000259" key="15">
    <source>
        <dbReference type="Pfam" id="PF00122"/>
    </source>
</evidence>
<dbReference type="InterPro" id="IPR008250">
    <property type="entry name" value="ATPase_P-typ_transduc_dom_A_sf"/>
</dbReference>
<evidence type="ECO:0000256" key="12">
    <source>
        <dbReference type="ARBA" id="ARBA00049360"/>
    </source>
</evidence>
<evidence type="ECO:0000259" key="17">
    <source>
        <dbReference type="Pfam" id="PF12409"/>
    </source>
</evidence>
<dbReference type="Gene3D" id="3.40.50.1000">
    <property type="entry name" value="HAD superfamily/HAD-like"/>
    <property type="match status" value="1"/>
</dbReference>